<proteinExistence type="predicted"/>
<dbReference type="InterPro" id="IPR050855">
    <property type="entry name" value="NDM-1-like"/>
</dbReference>
<name>A0ABR7HTD6_9FIRM</name>
<dbReference type="Gene3D" id="3.60.15.10">
    <property type="entry name" value="Ribonuclease Z/Hydroxyacylglutathione hydrolase-like"/>
    <property type="match status" value="1"/>
</dbReference>
<dbReference type="PANTHER" id="PTHR42951:SF17">
    <property type="entry name" value="METALLO-BETA-LACTAMASE DOMAIN-CONTAINING PROTEIN"/>
    <property type="match status" value="1"/>
</dbReference>
<feature type="domain" description="Metallo-beta-lactamase" evidence="1">
    <location>
        <begin position="47"/>
        <end position="208"/>
    </location>
</feature>
<dbReference type="Proteomes" id="UP000660021">
    <property type="component" value="Unassembled WGS sequence"/>
</dbReference>
<evidence type="ECO:0000313" key="2">
    <source>
        <dbReference type="EMBL" id="MBC5730792.1"/>
    </source>
</evidence>
<dbReference type="Pfam" id="PF00753">
    <property type="entry name" value="Lactamase_B"/>
    <property type="match status" value="2"/>
</dbReference>
<dbReference type="PANTHER" id="PTHR42951">
    <property type="entry name" value="METALLO-BETA-LACTAMASE DOMAIN-CONTAINING"/>
    <property type="match status" value="1"/>
</dbReference>
<accession>A0ABR7HTD6</accession>
<protein>
    <submittedName>
        <fullName evidence="2">MBL fold metallo-hydrolase</fullName>
    </submittedName>
</protein>
<dbReference type="RefSeq" id="WP_186963655.1">
    <property type="nucleotide sequence ID" value="NZ_JACOPR010000004.1"/>
</dbReference>
<dbReference type="EMBL" id="JACOPR010000004">
    <property type="protein sequence ID" value="MBC5730792.1"/>
    <property type="molecule type" value="Genomic_DNA"/>
</dbReference>
<evidence type="ECO:0000313" key="3">
    <source>
        <dbReference type="Proteomes" id="UP000660021"/>
    </source>
</evidence>
<organism evidence="2 3">
    <name type="scientific">Pseudoflavonifractor hominis</name>
    <dbReference type="NCBI Taxonomy" id="2763059"/>
    <lineage>
        <taxon>Bacteria</taxon>
        <taxon>Bacillati</taxon>
        <taxon>Bacillota</taxon>
        <taxon>Clostridia</taxon>
        <taxon>Eubacteriales</taxon>
        <taxon>Oscillospiraceae</taxon>
        <taxon>Pseudoflavonifractor</taxon>
    </lineage>
</organism>
<dbReference type="SMART" id="SM00849">
    <property type="entry name" value="Lactamase_B"/>
    <property type="match status" value="1"/>
</dbReference>
<dbReference type="InterPro" id="IPR001279">
    <property type="entry name" value="Metallo-B-lactamas"/>
</dbReference>
<sequence>MCRAVIPAPLEYPPYTAQRLCPGLWHIQDATADHPPGTQPDGSFHSPSSVYVVETPSQVMVVDLGPPYPGQALRALVDRIAGGRAIQVAITHNHFDHIGALRQFEDCLHHLPQRDPIQTAAPSRLLTGGESIALPPYHFQVLAVPGHTRGSLAFYEPEQGWLFTGDAFGSSYVWLLFLPDAVEVYRDTLRRTLALLGEQEDLLLLPGHRYQQQLLPVPGIDPRSPRNPRLGLPYLRDMLTLSEQILAGTAASRSFQACGREDLAAYTYGRAEIDALLPGRPPVEL</sequence>
<gene>
    <name evidence="2" type="ORF">H8S34_08100</name>
</gene>
<dbReference type="SUPFAM" id="SSF56281">
    <property type="entry name" value="Metallo-hydrolase/oxidoreductase"/>
    <property type="match status" value="1"/>
</dbReference>
<keyword evidence="3" id="KW-1185">Reference proteome</keyword>
<comment type="caution">
    <text evidence="2">The sequence shown here is derived from an EMBL/GenBank/DDBJ whole genome shotgun (WGS) entry which is preliminary data.</text>
</comment>
<evidence type="ECO:0000259" key="1">
    <source>
        <dbReference type="SMART" id="SM00849"/>
    </source>
</evidence>
<reference evidence="2 3" key="1">
    <citation type="submission" date="2020-08" db="EMBL/GenBank/DDBJ databases">
        <title>Genome public.</title>
        <authorList>
            <person name="Liu C."/>
            <person name="Sun Q."/>
        </authorList>
    </citation>
    <scope>NUCLEOTIDE SEQUENCE [LARGE SCALE GENOMIC DNA]</scope>
    <source>
        <strain evidence="2 3">New-38</strain>
    </source>
</reference>
<dbReference type="InterPro" id="IPR036866">
    <property type="entry name" value="RibonucZ/Hydroxyglut_hydro"/>
</dbReference>